<dbReference type="OMA" id="YWCLDIG"/>
<dbReference type="Pfam" id="PF00083">
    <property type="entry name" value="Sugar_tr"/>
    <property type="match status" value="2"/>
</dbReference>
<dbReference type="PANTHER" id="PTHR48021">
    <property type="match status" value="1"/>
</dbReference>
<feature type="transmembrane region" description="Helical" evidence="7">
    <location>
        <begin position="251"/>
        <end position="277"/>
    </location>
</feature>
<dbReference type="STRING" id="1003232.J9DL88"/>
<feature type="transmembrane region" description="Helical" evidence="7">
    <location>
        <begin position="178"/>
        <end position="196"/>
    </location>
</feature>
<feature type="transmembrane region" description="Helical" evidence="7">
    <location>
        <begin position="314"/>
        <end position="333"/>
    </location>
</feature>
<reference evidence="9 10" key="1">
    <citation type="submission" date="2011-08" db="EMBL/GenBank/DDBJ databases">
        <authorList>
            <person name="Liu Z.J."/>
            <person name="Shi F.L."/>
            <person name="Lu J.Q."/>
            <person name="Li M."/>
            <person name="Wang Z.L."/>
        </authorList>
    </citation>
    <scope>NUCLEOTIDE SEQUENCE [LARGE SCALE GENOMIC DNA]</scope>
    <source>
        <strain evidence="9 10">USNM 41457</strain>
    </source>
</reference>
<comment type="caution">
    <text evidence="9">The sequence shown here is derived from an EMBL/GenBank/DDBJ whole genome shotgun (WGS) entry which is preliminary data.</text>
</comment>
<feature type="transmembrane region" description="Helical" evidence="7">
    <location>
        <begin position="397"/>
        <end position="418"/>
    </location>
</feature>
<keyword evidence="3" id="KW-0813">Transport</keyword>
<evidence type="ECO:0000256" key="2">
    <source>
        <dbReference type="ARBA" id="ARBA00010992"/>
    </source>
</evidence>
<dbReference type="InterPro" id="IPR020846">
    <property type="entry name" value="MFS_dom"/>
</dbReference>
<dbReference type="EMBL" id="AFBI03000040">
    <property type="protein sequence ID" value="EJW03360.1"/>
    <property type="molecule type" value="Genomic_DNA"/>
</dbReference>
<dbReference type="Gene3D" id="1.20.1250.20">
    <property type="entry name" value="MFS general substrate transporter like domains"/>
    <property type="match status" value="2"/>
</dbReference>
<evidence type="ECO:0000256" key="3">
    <source>
        <dbReference type="ARBA" id="ARBA00022448"/>
    </source>
</evidence>
<feature type="transmembrane region" description="Helical" evidence="7">
    <location>
        <begin position="121"/>
        <end position="139"/>
    </location>
</feature>
<gene>
    <name evidence="9" type="ORF">EDEG_02300</name>
</gene>
<dbReference type="GO" id="GO:0016020">
    <property type="term" value="C:membrane"/>
    <property type="evidence" value="ECO:0007669"/>
    <property type="project" value="UniProtKB-SubCell"/>
</dbReference>
<dbReference type="InterPro" id="IPR050549">
    <property type="entry name" value="MFS_Trehalose_Transporter"/>
</dbReference>
<sequence>MGKNKVDKSENKKDYNEDCNIKESSFKRRFSSAVIASILAFIFGISLTNTCGLYTVSSDLFNKILNGEVYTAPSTFIKQKIPLKSVEIGLASALVAIGALFSSLGIAYINTSLVTKFYISSILYLLGNLIISAIGNVYMLYAGKFVIGLAAGVTCSIVPLYISLIAPENSEMLFNSMMPIGIVSGLLCGQISSYFYEKAENWRTSFYITFLVLTINLVSLLFAQNINLKTNQEERIGMLQLLRLKKARKSVIVSIIVHLAQQFSGINAVLIFSYSIFSKQKDPGLYSILSLTVSLISTFLTIFTSKKFGRKRLLTASCLLCGIGLLGLIFDLFPLASMFIYMFGFNVGLSPIPWVITAELFPPEYVVAGIQISTCVNWLSNAAVTIFFPVLQKILKSYAFSFFIVFMAFSAVFFTFFLKETKGRGAKLQ</sequence>
<evidence type="ECO:0000313" key="10">
    <source>
        <dbReference type="Proteomes" id="UP000003163"/>
    </source>
</evidence>
<dbReference type="InterPro" id="IPR005828">
    <property type="entry name" value="MFS_sugar_transport-like"/>
</dbReference>
<dbReference type="GO" id="GO:0022857">
    <property type="term" value="F:transmembrane transporter activity"/>
    <property type="evidence" value="ECO:0007669"/>
    <property type="project" value="InterPro"/>
</dbReference>
<feature type="transmembrane region" description="Helical" evidence="7">
    <location>
        <begin position="365"/>
        <end position="391"/>
    </location>
</feature>
<dbReference type="InParanoid" id="J9DL88"/>
<evidence type="ECO:0000256" key="6">
    <source>
        <dbReference type="ARBA" id="ARBA00023136"/>
    </source>
</evidence>
<evidence type="ECO:0000256" key="4">
    <source>
        <dbReference type="ARBA" id="ARBA00022692"/>
    </source>
</evidence>
<dbReference type="SUPFAM" id="SSF103473">
    <property type="entry name" value="MFS general substrate transporter"/>
    <property type="match status" value="1"/>
</dbReference>
<dbReference type="PRINTS" id="PR00171">
    <property type="entry name" value="SUGRTRNSPORT"/>
</dbReference>
<dbReference type="AlphaFoldDB" id="J9DL88"/>
<feature type="transmembrane region" description="Helical" evidence="7">
    <location>
        <begin position="145"/>
        <end position="166"/>
    </location>
</feature>
<comment type="similarity">
    <text evidence="2">Belongs to the major facilitator superfamily. Sugar transporter (TC 2.A.1.1) family.</text>
</comment>
<reference evidence="10" key="2">
    <citation type="submission" date="2015-07" db="EMBL/GenBank/DDBJ databases">
        <title>Contrasting host-pathogen interactions and genome evolution in two generalist and specialist microsporidian pathogens of mosquitoes.</title>
        <authorList>
            <consortium name="The Broad Institute Genomics Platform"/>
            <consortium name="The Broad Institute Genome Sequencing Center for Infectious Disease"/>
            <person name="Cuomo C.A."/>
            <person name="Sanscrainte N.D."/>
            <person name="Goldberg J.M."/>
            <person name="Heiman D."/>
            <person name="Young S."/>
            <person name="Zeng Q."/>
            <person name="Becnel J.J."/>
            <person name="Birren B.W."/>
        </authorList>
    </citation>
    <scope>NUCLEOTIDE SEQUENCE [LARGE SCALE GENOMIC DNA]</scope>
    <source>
        <strain evidence="10">USNM 41457</strain>
    </source>
</reference>
<dbReference type="VEuPathDB" id="MicrosporidiaDB:EDEG_02300"/>
<feature type="transmembrane region" description="Helical" evidence="7">
    <location>
        <begin position="88"/>
        <end position="109"/>
    </location>
</feature>
<evidence type="ECO:0000256" key="5">
    <source>
        <dbReference type="ARBA" id="ARBA00022989"/>
    </source>
</evidence>
<evidence type="ECO:0000256" key="7">
    <source>
        <dbReference type="SAM" id="Phobius"/>
    </source>
</evidence>
<dbReference type="Proteomes" id="UP000003163">
    <property type="component" value="Unassembled WGS sequence"/>
</dbReference>
<comment type="subcellular location">
    <subcellularLocation>
        <location evidence="1">Membrane</location>
        <topology evidence="1">Multi-pass membrane protein</topology>
    </subcellularLocation>
</comment>
<evidence type="ECO:0000313" key="9">
    <source>
        <dbReference type="EMBL" id="EJW03360.1"/>
    </source>
</evidence>
<keyword evidence="4 7" id="KW-0812">Transmembrane</keyword>
<keyword evidence="5 7" id="KW-1133">Transmembrane helix</keyword>
<evidence type="ECO:0000256" key="1">
    <source>
        <dbReference type="ARBA" id="ARBA00004141"/>
    </source>
</evidence>
<accession>J9DL88</accession>
<feature type="transmembrane region" description="Helical" evidence="7">
    <location>
        <begin position="283"/>
        <end position="302"/>
    </location>
</feature>
<dbReference type="HOGENOM" id="CLU_001265_30_14_1"/>
<keyword evidence="10" id="KW-1185">Reference proteome</keyword>
<dbReference type="PANTHER" id="PTHR48021:SF1">
    <property type="entry name" value="GH07001P-RELATED"/>
    <property type="match status" value="1"/>
</dbReference>
<feature type="domain" description="Major facilitator superfamily (MFS) profile" evidence="8">
    <location>
        <begin position="32"/>
        <end position="422"/>
    </location>
</feature>
<feature type="transmembrane region" description="Helical" evidence="7">
    <location>
        <begin position="202"/>
        <end position="223"/>
    </location>
</feature>
<organism evidence="9 10">
    <name type="scientific">Edhazardia aedis (strain USNM 41457)</name>
    <name type="common">Microsporidian parasite</name>
    <dbReference type="NCBI Taxonomy" id="1003232"/>
    <lineage>
        <taxon>Eukaryota</taxon>
        <taxon>Fungi</taxon>
        <taxon>Fungi incertae sedis</taxon>
        <taxon>Microsporidia</taxon>
        <taxon>Edhazardia</taxon>
    </lineage>
</organism>
<dbReference type="PROSITE" id="PS50850">
    <property type="entry name" value="MFS"/>
    <property type="match status" value="1"/>
</dbReference>
<evidence type="ECO:0000259" key="8">
    <source>
        <dbReference type="PROSITE" id="PS50850"/>
    </source>
</evidence>
<protein>
    <recommendedName>
        <fullName evidence="8">Major facilitator superfamily (MFS) profile domain-containing protein</fullName>
    </recommendedName>
</protein>
<feature type="transmembrane region" description="Helical" evidence="7">
    <location>
        <begin position="30"/>
        <end position="56"/>
    </location>
</feature>
<keyword evidence="6 7" id="KW-0472">Membrane</keyword>
<name>J9DL88_EDHAE</name>
<proteinExistence type="inferred from homology"/>
<dbReference type="OrthoDB" id="2196240at2759"/>
<dbReference type="InterPro" id="IPR003663">
    <property type="entry name" value="Sugar/inositol_transpt"/>
</dbReference>
<dbReference type="FunCoup" id="J9DL88">
    <property type="interactions" value="98"/>
</dbReference>
<dbReference type="InterPro" id="IPR036259">
    <property type="entry name" value="MFS_trans_sf"/>
</dbReference>